<dbReference type="EMBL" id="CM037622">
    <property type="protein sequence ID" value="KAH8003747.1"/>
    <property type="molecule type" value="Genomic_DNA"/>
</dbReference>
<dbReference type="Proteomes" id="UP000827872">
    <property type="component" value="Linkage Group LG09"/>
</dbReference>
<keyword evidence="2" id="KW-1185">Reference proteome</keyword>
<protein>
    <submittedName>
        <fullName evidence="1">Krueppel-like factor 10</fullName>
    </submittedName>
</protein>
<name>A0ACB8FFX1_9SAUR</name>
<evidence type="ECO:0000313" key="2">
    <source>
        <dbReference type="Proteomes" id="UP000827872"/>
    </source>
</evidence>
<organism evidence="1 2">
    <name type="scientific">Sphaerodactylus townsendi</name>
    <dbReference type="NCBI Taxonomy" id="933632"/>
    <lineage>
        <taxon>Eukaryota</taxon>
        <taxon>Metazoa</taxon>
        <taxon>Chordata</taxon>
        <taxon>Craniata</taxon>
        <taxon>Vertebrata</taxon>
        <taxon>Euteleostomi</taxon>
        <taxon>Lepidosauria</taxon>
        <taxon>Squamata</taxon>
        <taxon>Bifurcata</taxon>
        <taxon>Gekkota</taxon>
        <taxon>Sphaerodactylidae</taxon>
        <taxon>Sphaerodactylus</taxon>
    </lineage>
</organism>
<gene>
    <name evidence="1" type="primary">KLF10</name>
    <name evidence="1" type="ORF">K3G42_023737</name>
</gene>
<accession>A0ACB8FFX1</accession>
<sequence>MGGERRLFIGGECVLFGVFGEERMEQQVKKCSWNKTTEKSDFEAVEALISMSCSWKSDYKKYVELRPITPASDISEEFEDNLQPAVDFHAISAFVSFIMLLTLFIIALHTHVHLKVSPS</sequence>
<reference evidence="1" key="1">
    <citation type="submission" date="2021-08" db="EMBL/GenBank/DDBJ databases">
        <title>The first chromosome-level gecko genome reveals the dynamic sex chromosomes of Neotropical dwarf geckos (Sphaerodactylidae: Sphaerodactylus).</title>
        <authorList>
            <person name="Pinto B.J."/>
            <person name="Keating S.E."/>
            <person name="Gamble T."/>
        </authorList>
    </citation>
    <scope>NUCLEOTIDE SEQUENCE</scope>
    <source>
        <strain evidence="1">TG3544</strain>
    </source>
</reference>
<evidence type="ECO:0000313" key="1">
    <source>
        <dbReference type="EMBL" id="KAH8003747.1"/>
    </source>
</evidence>
<proteinExistence type="predicted"/>
<comment type="caution">
    <text evidence="1">The sequence shown here is derived from an EMBL/GenBank/DDBJ whole genome shotgun (WGS) entry which is preliminary data.</text>
</comment>